<dbReference type="Proteomes" id="UP000002734">
    <property type="component" value="Chromosome"/>
</dbReference>
<feature type="transmembrane region" description="Helical" evidence="4">
    <location>
        <begin position="378"/>
        <end position="395"/>
    </location>
</feature>
<evidence type="ECO:0000313" key="6">
    <source>
        <dbReference type="EMBL" id="ACS85640.1"/>
    </source>
</evidence>
<feature type="transmembrane region" description="Helical" evidence="4">
    <location>
        <begin position="314"/>
        <end position="335"/>
    </location>
</feature>
<dbReference type="CDD" id="cd17475">
    <property type="entry name" value="MFS_MT3072_like"/>
    <property type="match status" value="1"/>
</dbReference>
<evidence type="ECO:0000259" key="5">
    <source>
        <dbReference type="PROSITE" id="PS50850"/>
    </source>
</evidence>
<dbReference type="PANTHER" id="PTHR23527:SF1">
    <property type="entry name" value="BLL3282 PROTEIN"/>
    <property type="match status" value="1"/>
</dbReference>
<reference evidence="6" key="1">
    <citation type="submission" date="2009-06" db="EMBL/GenBank/DDBJ databases">
        <title>Complete sequence of Dickeya dadantii Ech703.</title>
        <authorList>
            <consortium name="US DOE Joint Genome Institute"/>
            <person name="Lucas S."/>
            <person name="Copeland A."/>
            <person name="Lapidus A."/>
            <person name="Glavina del Rio T."/>
            <person name="Dalin E."/>
            <person name="Tice H."/>
            <person name="Bruce D."/>
            <person name="Goodwin L."/>
            <person name="Pitluck S."/>
            <person name="Chertkov O."/>
            <person name="Brettin T."/>
            <person name="Detter J.C."/>
            <person name="Han C."/>
            <person name="Larimer F."/>
            <person name="Land M."/>
            <person name="Hauser L."/>
            <person name="Kyrpides N."/>
            <person name="Mikhailova N."/>
            <person name="Balakrishnan V."/>
            <person name="Glasner J."/>
            <person name="Perna N.T."/>
        </authorList>
    </citation>
    <scope>NUCLEOTIDE SEQUENCE [LARGE SCALE GENOMIC DNA]</scope>
    <source>
        <strain evidence="6">Ech703</strain>
    </source>
</reference>
<dbReference type="STRING" id="579405.Dd703_1845"/>
<feature type="transmembrane region" description="Helical" evidence="4">
    <location>
        <begin position="167"/>
        <end position="187"/>
    </location>
</feature>
<feature type="transmembrane region" description="Helical" evidence="4">
    <location>
        <begin position="286"/>
        <end position="308"/>
    </location>
</feature>
<sequence>MVSTANTSYRWVILAIATLAQACACFFVQGIGTIAIYIQHELHLSAMQIGLLVSAAQLVPLVGLLVAGELLDRYSERLVVGIGTLVVACALMAAMLAGSYSSILMFLIVVGAGYSTAQPGGSKSVARWFDKQQRGFAMGIRQAGLPLGGALAAAILPFTAAQWGWRYSFLVGGLVALVGALVFILFYRSPHMHDVATQTTTGSLWKGAILRLHMLTDPSMKNIMVSGVSLVSAQYGILVFTVLYLHDRLQMEVALAASLLFVGQIAGAIGRILLAAWSDHCKSGRYFPVFVCMIAAVVSLLALIWLPLSSPLPVALLLAWLGFFGFGWYGPWVAYVAESAPPQKTGFALGLSMAVNQVAIVLVTPALGLLRDTTQSDVPGWFLLVTLIVLGLLFTRPQSQIGQR</sequence>
<protein>
    <submittedName>
        <fullName evidence="6">Major facilitator superfamily MFS_1</fullName>
    </submittedName>
</protein>
<dbReference type="HOGENOM" id="CLU_001265_58_2_6"/>
<evidence type="ECO:0000256" key="1">
    <source>
        <dbReference type="ARBA" id="ARBA00022692"/>
    </source>
</evidence>
<dbReference type="AlphaFoldDB" id="C6C530"/>
<dbReference type="KEGG" id="dda:Dd703_1845"/>
<feature type="transmembrane region" description="Helical" evidence="4">
    <location>
        <begin position="347"/>
        <end position="366"/>
    </location>
</feature>
<dbReference type="InterPro" id="IPR052952">
    <property type="entry name" value="MFS-Transporter"/>
</dbReference>
<keyword evidence="2 4" id="KW-1133">Transmembrane helix</keyword>
<keyword evidence="7" id="KW-1185">Reference proteome</keyword>
<evidence type="ECO:0000256" key="2">
    <source>
        <dbReference type="ARBA" id="ARBA00022989"/>
    </source>
</evidence>
<organism evidence="6 7">
    <name type="scientific">Musicola paradisiaca (strain Ech703)</name>
    <name type="common">Dickeya paradisiaca</name>
    <name type="synonym">Dickeya dadantii</name>
    <dbReference type="NCBI Taxonomy" id="579405"/>
    <lineage>
        <taxon>Bacteria</taxon>
        <taxon>Pseudomonadati</taxon>
        <taxon>Pseudomonadota</taxon>
        <taxon>Gammaproteobacteria</taxon>
        <taxon>Enterobacterales</taxon>
        <taxon>Pectobacteriaceae</taxon>
        <taxon>Musicola</taxon>
    </lineage>
</organism>
<feature type="transmembrane region" description="Helical" evidence="4">
    <location>
        <begin position="12"/>
        <end position="38"/>
    </location>
</feature>
<gene>
    <name evidence="6" type="ordered locus">Dd703_1845</name>
</gene>
<dbReference type="Gene3D" id="1.20.1250.20">
    <property type="entry name" value="MFS general substrate transporter like domains"/>
    <property type="match status" value="2"/>
</dbReference>
<evidence type="ECO:0000313" key="7">
    <source>
        <dbReference type="Proteomes" id="UP000002734"/>
    </source>
</evidence>
<name>C6C530_MUSP7</name>
<dbReference type="InterPro" id="IPR036259">
    <property type="entry name" value="MFS_trans_sf"/>
</dbReference>
<dbReference type="RefSeq" id="WP_012765457.1">
    <property type="nucleotide sequence ID" value="NC_012880.1"/>
</dbReference>
<evidence type="ECO:0000256" key="4">
    <source>
        <dbReference type="SAM" id="Phobius"/>
    </source>
</evidence>
<feature type="transmembrane region" description="Helical" evidence="4">
    <location>
        <begin position="143"/>
        <end position="161"/>
    </location>
</feature>
<feature type="transmembrane region" description="Helical" evidence="4">
    <location>
        <begin position="44"/>
        <end position="66"/>
    </location>
</feature>
<accession>C6C530</accession>
<keyword evidence="3 4" id="KW-0472">Membrane</keyword>
<keyword evidence="1 4" id="KW-0812">Transmembrane</keyword>
<feature type="transmembrane region" description="Helical" evidence="4">
    <location>
        <begin position="78"/>
        <end position="97"/>
    </location>
</feature>
<evidence type="ECO:0000256" key="3">
    <source>
        <dbReference type="ARBA" id="ARBA00023136"/>
    </source>
</evidence>
<feature type="transmembrane region" description="Helical" evidence="4">
    <location>
        <begin position="103"/>
        <end position="122"/>
    </location>
</feature>
<dbReference type="InterPro" id="IPR011701">
    <property type="entry name" value="MFS"/>
</dbReference>
<dbReference type="Pfam" id="PF07690">
    <property type="entry name" value="MFS_1"/>
    <property type="match status" value="1"/>
</dbReference>
<dbReference type="InterPro" id="IPR020846">
    <property type="entry name" value="MFS_dom"/>
</dbReference>
<dbReference type="SUPFAM" id="SSF103473">
    <property type="entry name" value="MFS general substrate transporter"/>
    <property type="match status" value="1"/>
</dbReference>
<dbReference type="eggNOG" id="COG2271">
    <property type="taxonomic scope" value="Bacteria"/>
</dbReference>
<dbReference type="EMBL" id="CP001654">
    <property type="protein sequence ID" value="ACS85640.1"/>
    <property type="molecule type" value="Genomic_DNA"/>
</dbReference>
<feature type="transmembrane region" description="Helical" evidence="4">
    <location>
        <begin position="223"/>
        <end position="245"/>
    </location>
</feature>
<feature type="transmembrane region" description="Helical" evidence="4">
    <location>
        <begin position="251"/>
        <end position="274"/>
    </location>
</feature>
<dbReference type="PROSITE" id="PS50850">
    <property type="entry name" value="MFS"/>
    <property type="match status" value="1"/>
</dbReference>
<proteinExistence type="predicted"/>
<feature type="domain" description="Major facilitator superfamily (MFS) profile" evidence="5">
    <location>
        <begin position="10"/>
        <end position="403"/>
    </location>
</feature>
<dbReference type="GO" id="GO:0022857">
    <property type="term" value="F:transmembrane transporter activity"/>
    <property type="evidence" value="ECO:0007669"/>
    <property type="project" value="InterPro"/>
</dbReference>
<dbReference type="PANTHER" id="PTHR23527">
    <property type="entry name" value="BLL3282 PROTEIN"/>
    <property type="match status" value="1"/>
</dbReference>